<evidence type="ECO:0000256" key="1">
    <source>
        <dbReference type="SAM" id="SignalP"/>
    </source>
</evidence>
<dbReference type="EMBL" id="JAVCAP010000015">
    <property type="protein sequence ID" value="MDP8567848.1"/>
    <property type="molecule type" value="Genomic_DNA"/>
</dbReference>
<dbReference type="InterPro" id="IPR010634">
    <property type="entry name" value="DUF1223"/>
</dbReference>
<reference evidence="3" key="1">
    <citation type="journal article" date="2019" name="Int. J. Syst. Evol. Microbiol.">
        <title>The Global Catalogue of Microorganisms (GCM) 10K type strain sequencing project: providing services to taxonomists for standard genome sequencing and annotation.</title>
        <authorList>
            <consortium name="The Broad Institute Genomics Platform"/>
            <consortium name="The Broad Institute Genome Sequencing Center for Infectious Disease"/>
            <person name="Wu L."/>
            <person name="Ma J."/>
        </authorList>
    </citation>
    <scope>NUCLEOTIDE SEQUENCE [LARGE SCALE GENOMIC DNA]</scope>
    <source>
        <strain evidence="3">VKM B-3159</strain>
    </source>
</reference>
<dbReference type="Pfam" id="PF06764">
    <property type="entry name" value="DUF1223"/>
    <property type="match status" value="1"/>
</dbReference>
<name>A0ABT9JTG8_9PROT</name>
<dbReference type="PANTHER" id="PTHR36057">
    <property type="match status" value="1"/>
</dbReference>
<gene>
    <name evidence="2" type="ORF">Q9291_08290</name>
</gene>
<feature type="chain" id="PRO_5046549334" evidence="1">
    <location>
        <begin position="36"/>
        <end position="277"/>
    </location>
</feature>
<comment type="caution">
    <text evidence="2">The sequence shown here is derived from an EMBL/GenBank/DDBJ whole genome shotgun (WGS) entry which is preliminary data.</text>
</comment>
<dbReference type="SUPFAM" id="SSF52833">
    <property type="entry name" value="Thioredoxin-like"/>
    <property type="match status" value="1"/>
</dbReference>
<keyword evidence="3" id="KW-1185">Reference proteome</keyword>
<proteinExistence type="predicted"/>
<organism evidence="2 3">
    <name type="scientific">Methylophilus aquaticus</name>
    <dbReference type="NCBI Taxonomy" id="1971610"/>
    <lineage>
        <taxon>Bacteria</taxon>
        <taxon>Pseudomonadati</taxon>
        <taxon>Pseudomonadota</taxon>
        <taxon>Betaproteobacteria</taxon>
        <taxon>Nitrosomonadales</taxon>
        <taxon>Methylophilaceae</taxon>
        <taxon>Methylophilus</taxon>
    </lineage>
</organism>
<sequence length="277" mass="30117">MICLSRSALRIACGLGFFSSALFSTILFFSTSVFAEATQCQARSGPSVTPLLELYTSQGCSSCPPAEQWLSSLKASTANESAPGVNILAYHVDYWDSLGWKDPYGRPQFSEKQRLQAQVTANPVVYTPQFTLNGMDFRGWNTARLHALSQQLAQVPSPVHLDLQQLPHSATQFKLQVSARALLASSSANIYIALYTDGLSTAVKAGENSGRVLKHDAVVRQWFGPYTLNAAQAVQQALLLDKAWLSDAAGAMVYVQSAHSGEVLQSLRLDFCQRPPA</sequence>
<dbReference type="RefSeq" id="WP_306389571.1">
    <property type="nucleotide sequence ID" value="NZ_JAVCAP010000015.1"/>
</dbReference>
<evidence type="ECO:0000313" key="2">
    <source>
        <dbReference type="EMBL" id="MDP8567848.1"/>
    </source>
</evidence>
<dbReference type="InterPro" id="IPR036249">
    <property type="entry name" value="Thioredoxin-like_sf"/>
</dbReference>
<dbReference type="Proteomes" id="UP001225906">
    <property type="component" value="Unassembled WGS sequence"/>
</dbReference>
<keyword evidence="1" id="KW-0732">Signal</keyword>
<feature type="signal peptide" evidence="1">
    <location>
        <begin position="1"/>
        <end position="35"/>
    </location>
</feature>
<dbReference type="PANTHER" id="PTHR36057:SF1">
    <property type="entry name" value="LIPOPROTEIN LIPID ATTACHMENT SITE-LIKE PROTEIN, PUTATIVE (DUF1223)-RELATED"/>
    <property type="match status" value="1"/>
</dbReference>
<evidence type="ECO:0000313" key="3">
    <source>
        <dbReference type="Proteomes" id="UP001225906"/>
    </source>
</evidence>
<protein>
    <submittedName>
        <fullName evidence="2">DUF1223 domain-containing protein</fullName>
    </submittedName>
</protein>
<accession>A0ABT9JTG8</accession>